<evidence type="ECO:0000256" key="1">
    <source>
        <dbReference type="SAM" id="Phobius"/>
    </source>
</evidence>
<comment type="caution">
    <text evidence="2">The sequence shown here is derived from an EMBL/GenBank/DDBJ whole genome shotgun (WGS) entry which is preliminary data.</text>
</comment>
<name>A0ABU6YKN7_9FABA</name>
<evidence type="ECO:0000313" key="3">
    <source>
        <dbReference type="Proteomes" id="UP001341840"/>
    </source>
</evidence>
<organism evidence="2 3">
    <name type="scientific">Stylosanthes scabra</name>
    <dbReference type="NCBI Taxonomy" id="79078"/>
    <lineage>
        <taxon>Eukaryota</taxon>
        <taxon>Viridiplantae</taxon>
        <taxon>Streptophyta</taxon>
        <taxon>Embryophyta</taxon>
        <taxon>Tracheophyta</taxon>
        <taxon>Spermatophyta</taxon>
        <taxon>Magnoliopsida</taxon>
        <taxon>eudicotyledons</taxon>
        <taxon>Gunneridae</taxon>
        <taxon>Pentapetalae</taxon>
        <taxon>rosids</taxon>
        <taxon>fabids</taxon>
        <taxon>Fabales</taxon>
        <taxon>Fabaceae</taxon>
        <taxon>Papilionoideae</taxon>
        <taxon>50 kb inversion clade</taxon>
        <taxon>dalbergioids sensu lato</taxon>
        <taxon>Dalbergieae</taxon>
        <taxon>Pterocarpus clade</taxon>
        <taxon>Stylosanthes</taxon>
    </lineage>
</organism>
<gene>
    <name evidence="2" type="ORF">PIB30_065149</name>
</gene>
<feature type="transmembrane region" description="Helical" evidence="1">
    <location>
        <begin position="71"/>
        <end position="88"/>
    </location>
</feature>
<keyword evidence="1" id="KW-1133">Transmembrane helix</keyword>
<keyword evidence="1" id="KW-0472">Membrane</keyword>
<dbReference type="EMBL" id="JASCZI010242301">
    <property type="protein sequence ID" value="MED6210549.1"/>
    <property type="molecule type" value="Genomic_DNA"/>
</dbReference>
<proteinExistence type="predicted"/>
<reference evidence="2 3" key="1">
    <citation type="journal article" date="2023" name="Plants (Basel)">
        <title>Bridging the Gap: Combining Genomics and Transcriptomics Approaches to Understand Stylosanthes scabra, an Orphan Legume from the Brazilian Caatinga.</title>
        <authorList>
            <person name="Ferreira-Neto J.R.C."/>
            <person name="da Silva M.D."/>
            <person name="Binneck E."/>
            <person name="de Melo N.F."/>
            <person name="da Silva R.H."/>
            <person name="de Melo A.L.T.M."/>
            <person name="Pandolfi V."/>
            <person name="Bustamante F.O."/>
            <person name="Brasileiro-Vidal A.C."/>
            <person name="Benko-Iseppon A.M."/>
        </authorList>
    </citation>
    <scope>NUCLEOTIDE SEQUENCE [LARGE SCALE GENOMIC DNA]</scope>
    <source>
        <tissue evidence="2">Leaves</tissue>
    </source>
</reference>
<keyword evidence="1" id="KW-0812">Transmembrane</keyword>
<sequence>MFPFFLMMWQRVIMTFLVGCGFQNFCNRPIIHLPPEFLEACLRRLGGLKRLFSALSHFCYSFFLLYFPEDFFLSLVFFFLVGVSSSVFSSSRYPFSSTFYLHFVYCSSGGGVVVFFFFFWFSFFLLPCLVRPSSL</sequence>
<dbReference type="Proteomes" id="UP001341840">
    <property type="component" value="Unassembled WGS sequence"/>
</dbReference>
<accession>A0ABU6YKN7</accession>
<feature type="transmembrane region" description="Helical" evidence="1">
    <location>
        <begin position="100"/>
        <end position="126"/>
    </location>
</feature>
<protein>
    <submittedName>
        <fullName evidence="2">Uncharacterized protein</fullName>
    </submittedName>
</protein>
<keyword evidence="3" id="KW-1185">Reference proteome</keyword>
<evidence type="ECO:0000313" key="2">
    <source>
        <dbReference type="EMBL" id="MED6210549.1"/>
    </source>
</evidence>